<feature type="domain" description="Aerobactin siderophore biosynthesis IucA/IucC-like C-terminal" evidence="5">
    <location>
        <begin position="478"/>
        <end position="639"/>
    </location>
</feature>
<evidence type="ECO:0000259" key="4">
    <source>
        <dbReference type="Pfam" id="PF04183"/>
    </source>
</evidence>
<gene>
    <name evidence="6" type="ORF">ACFQZP_03500</name>
</gene>
<dbReference type="Gene3D" id="6.10.250.3370">
    <property type="match status" value="1"/>
</dbReference>
<dbReference type="Gene3D" id="1.10.510.40">
    <property type="match status" value="1"/>
</dbReference>
<name>A0ABW2V873_9ACTN</name>
<dbReference type="RefSeq" id="WP_381252244.1">
    <property type="nucleotide sequence ID" value="NZ_JBHTBI010000008.1"/>
</dbReference>
<dbReference type="PANTHER" id="PTHR34384:SF5">
    <property type="entry name" value="L-2,3-DIAMINOPROPANOATE--CITRATE LIGASE"/>
    <property type="match status" value="1"/>
</dbReference>
<dbReference type="Proteomes" id="UP001596957">
    <property type="component" value="Unassembled WGS sequence"/>
</dbReference>
<evidence type="ECO:0000256" key="3">
    <source>
        <dbReference type="SAM" id="MobiDB-lite"/>
    </source>
</evidence>
<keyword evidence="7" id="KW-1185">Reference proteome</keyword>
<feature type="compositionally biased region" description="Basic and acidic residues" evidence="3">
    <location>
        <begin position="33"/>
        <end position="42"/>
    </location>
</feature>
<dbReference type="InterPro" id="IPR007310">
    <property type="entry name" value="Aerobactin_biosyn_IucA/IucC_N"/>
</dbReference>
<accession>A0ABW2V873</accession>
<comment type="caution">
    <text evidence="6">The sequence shown here is derived from an EMBL/GenBank/DDBJ whole genome shotgun (WGS) entry which is preliminary data.</text>
</comment>
<evidence type="ECO:0000256" key="2">
    <source>
        <dbReference type="ARBA" id="ARBA00007832"/>
    </source>
</evidence>
<comment type="pathway">
    <text evidence="1">Siderophore biosynthesis.</text>
</comment>
<reference evidence="7" key="1">
    <citation type="journal article" date="2019" name="Int. J. Syst. Evol. Microbiol.">
        <title>The Global Catalogue of Microorganisms (GCM) 10K type strain sequencing project: providing services to taxonomists for standard genome sequencing and annotation.</title>
        <authorList>
            <consortium name="The Broad Institute Genomics Platform"/>
            <consortium name="The Broad Institute Genome Sequencing Center for Infectious Disease"/>
            <person name="Wu L."/>
            <person name="Ma J."/>
        </authorList>
    </citation>
    <scope>NUCLEOTIDE SEQUENCE [LARGE SCALE GENOMIC DNA]</scope>
    <source>
        <strain evidence="7">CGMCC 4.7198</strain>
    </source>
</reference>
<evidence type="ECO:0000259" key="5">
    <source>
        <dbReference type="Pfam" id="PF06276"/>
    </source>
</evidence>
<proteinExistence type="inferred from homology"/>
<protein>
    <submittedName>
        <fullName evidence="6">IucA/IucC family protein</fullName>
    </submittedName>
</protein>
<feature type="domain" description="Aerobactin siderophore biosynthesis IucA/IucC N-terminal" evidence="4">
    <location>
        <begin position="203"/>
        <end position="433"/>
    </location>
</feature>
<feature type="region of interest" description="Disordered" evidence="3">
    <location>
        <begin position="1"/>
        <end position="42"/>
    </location>
</feature>
<organism evidence="6 7">
    <name type="scientific">Streptomyces lutosisoli</name>
    <dbReference type="NCBI Taxonomy" id="2665721"/>
    <lineage>
        <taxon>Bacteria</taxon>
        <taxon>Bacillati</taxon>
        <taxon>Actinomycetota</taxon>
        <taxon>Actinomycetes</taxon>
        <taxon>Kitasatosporales</taxon>
        <taxon>Streptomycetaceae</taxon>
        <taxon>Streptomyces</taxon>
    </lineage>
</organism>
<evidence type="ECO:0000313" key="6">
    <source>
        <dbReference type="EMBL" id="MFD0280750.1"/>
    </source>
</evidence>
<evidence type="ECO:0000256" key="1">
    <source>
        <dbReference type="ARBA" id="ARBA00004924"/>
    </source>
</evidence>
<evidence type="ECO:0000313" key="7">
    <source>
        <dbReference type="Proteomes" id="UP001596957"/>
    </source>
</evidence>
<dbReference type="EMBL" id="JBHTEC010000001">
    <property type="protein sequence ID" value="MFD0280750.1"/>
    <property type="molecule type" value="Genomic_DNA"/>
</dbReference>
<comment type="similarity">
    <text evidence="2">Belongs to the IucA/IucC family.</text>
</comment>
<dbReference type="Pfam" id="PF04183">
    <property type="entry name" value="IucA_IucC"/>
    <property type="match status" value="1"/>
</dbReference>
<sequence>MNATPVPDGRPQIHERAAHGTQTPLVPGAELVPRQKEGARESERLRGATADLLEHPDTQTAAQAAAVENLLRCWVRENNLPAPDDGTLRIPLSASGTTLLIPVHYWSATGWHRFGLPYLADAPDEAPPADAVTVAALIARQAAAGASAATTVDPAGATVDPRALHSPAGEGADLVGRVADSVRRTAVFIRDRREHPADAPDLFLAAEQALLLGHPLHPTPKGREGLSEAEDRLYSPELRGSFPLHWMAVAPSVLGADSAWTERGRPVSAEQLTARLAGGELSLPNGFTAALPLHPWQMREVRHRTETAALLDAGLLQDLGPQGTPWHPTSSVRTVYRAGAPAMLKLSLGLRITNSRRENLRKELHRGVEVHRLLRSGLFKQWQAAHPDFDIVRDPAWLAVNGPDGSPLPGLDVMIRHNPFSPTDDACCVAGLVSPRPHAQPGAGNPAHGRPLMRSRLTEIVTGLAGRTGRPRGAVATEWFLRYLEQVVRPVLWLDSEAGIALEAHQQNTLLLLDPEGWPKGGRYRDNQGYYFRESRRAELDARLPGIGEHSDTFVSDEVTDERFAYYLAINNVLGLVGAFGSQRLADEELLLAAFRRFLADVATGPARLRTSLPVHLLDSPVLRCKANLLTRLHGLDELVGPVDTQSVYVTISNPLHS</sequence>
<dbReference type="InterPro" id="IPR022770">
    <property type="entry name" value="IucA/IucC-like_C"/>
</dbReference>
<dbReference type="PANTHER" id="PTHR34384">
    <property type="entry name" value="L-2,3-DIAMINOPROPANOATE--CITRATE LIGASE"/>
    <property type="match status" value="1"/>
</dbReference>
<dbReference type="InterPro" id="IPR037455">
    <property type="entry name" value="LucA/IucC-like"/>
</dbReference>
<dbReference type="Pfam" id="PF06276">
    <property type="entry name" value="FhuF"/>
    <property type="match status" value="1"/>
</dbReference>